<dbReference type="InterPro" id="IPR034161">
    <property type="entry name" value="Pepsin-like_plant"/>
</dbReference>
<dbReference type="GO" id="GO:0006508">
    <property type="term" value="P:proteolysis"/>
    <property type="evidence" value="ECO:0007669"/>
    <property type="project" value="UniProtKB-KW"/>
</dbReference>
<keyword evidence="4" id="KW-0378">Hydrolase</keyword>
<dbReference type="InterPro" id="IPR032861">
    <property type="entry name" value="TAXi_N"/>
</dbReference>
<keyword evidence="8" id="KW-1185">Reference proteome</keyword>
<dbReference type="PANTHER" id="PTHR47967:SF74">
    <property type="entry name" value="ASPARTIC PROTEINASE CDR1-LIKE"/>
    <property type="match status" value="1"/>
</dbReference>
<evidence type="ECO:0000313" key="8">
    <source>
        <dbReference type="Proteomes" id="UP000447434"/>
    </source>
</evidence>
<dbReference type="GO" id="GO:0004190">
    <property type="term" value="F:aspartic-type endopeptidase activity"/>
    <property type="evidence" value="ECO:0007669"/>
    <property type="project" value="UniProtKB-KW"/>
</dbReference>
<dbReference type="SUPFAM" id="SSF50630">
    <property type="entry name" value="Acid proteases"/>
    <property type="match status" value="1"/>
</dbReference>
<dbReference type="InterPro" id="IPR032799">
    <property type="entry name" value="TAXi_C"/>
</dbReference>
<gene>
    <name evidence="7" type="ORF">Lalb_Chr10g0097661</name>
</gene>
<dbReference type="InterPro" id="IPR021109">
    <property type="entry name" value="Peptidase_aspartic_dom_sf"/>
</dbReference>
<keyword evidence="5" id="KW-0325">Glycoprotein</keyword>
<evidence type="ECO:0000256" key="2">
    <source>
        <dbReference type="ARBA" id="ARBA00022670"/>
    </source>
</evidence>
<organism evidence="7 8">
    <name type="scientific">Lupinus albus</name>
    <name type="common">White lupine</name>
    <name type="synonym">Lupinus termis</name>
    <dbReference type="NCBI Taxonomy" id="3870"/>
    <lineage>
        <taxon>Eukaryota</taxon>
        <taxon>Viridiplantae</taxon>
        <taxon>Streptophyta</taxon>
        <taxon>Embryophyta</taxon>
        <taxon>Tracheophyta</taxon>
        <taxon>Spermatophyta</taxon>
        <taxon>Magnoliopsida</taxon>
        <taxon>eudicotyledons</taxon>
        <taxon>Gunneridae</taxon>
        <taxon>Pentapetalae</taxon>
        <taxon>rosids</taxon>
        <taxon>fabids</taxon>
        <taxon>Fabales</taxon>
        <taxon>Fabaceae</taxon>
        <taxon>Papilionoideae</taxon>
        <taxon>50 kb inversion clade</taxon>
        <taxon>genistoids sensu lato</taxon>
        <taxon>core genistoids</taxon>
        <taxon>Genisteae</taxon>
        <taxon>Lupinus</taxon>
    </lineage>
</organism>
<dbReference type="PROSITE" id="PS51767">
    <property type="entry name" value="PEPTIDASE_A1"/>
    <property type="match status" value="1"/>
</dbReference>
<dbReference type="Gene3D" id="2.40.70.10">
    <property type="entry name" value="Acid Proteases"/>
    <property type="match status" value="2"/>
</dbReference>
<name>A0A6A4PVA8_LUPAL</name>
<comment type="caution">
    <text evidence="7">The sequence shown here is derived from an EMBL/GenBank/DDBJ whole genome shotgun (WGS) entry which is preliminary data.</text>
</comment>
<evidence type="ECO:0000256" key="4">
    <source>
        <dbReference type="ARBA" id="ARBA00022801"/>
    </source>
</evidence>
<dbReference type="InterPro" id="IPR051708">
    <property type="entry name" value="Plant_Aspart_Prot_A1"/>
</dbReference>
<dbReference type="PANTHER" id="PTHR47967">
    <property type="entry name" value="OS07G0603500 PROTEIN-RELATED"/>
    <property type="match status" value="1"/>
</dbReference>
<dbReference type="Proteomes" id="UP000447434">
    <property type="component" value="Chromosome 10"/>
</dbReference>
<dbReference type="InterPro" id="IPR033121">
    <property type="entry name" value="PEPTIDASE_A1"/>
</dbReference>
<keyword evidence="2" id="KW-0645">Protease</keyword>
<dbReference type="Pfam" id="PF14541">
    <property type="entry name" value="TAXi_C"/>
    <property type="match status" value="1"/>
</dbReference>
<dbReference type="GO" id="GO:0005576">
    <property type="term" value="C:extracellular region"/>
    <property type="evidence" value="ECO:0007669"/>
    <property type="project" value="TreeGrafter"/>
</dbReference>
<dbReference type="EMBL" id="WOCE01000010">
    <property type="protein sequence ID" value="KAE9605468.1"/>
    <property type="molecule type" value="Genomic_DNA"/>
</dbReference>
<sequence length="395" mass="43910">MSPYHYVLVVLSITLSTTFKGDMYLTEALNGGFSIELIHRDSPKSPFYNSSEIQIERTTNAIHCSFERSNTSWQLLTRVVALFWVQCQPCKKCYNQTNLIFDPSKSKTYKASNCCSQACKLIKESGCKKTSLCLKCQYKKTYEDESFSYGDVAQETFSFDTNVKNSPTRFEKIIFGCGIVGLGNGVTSLTSQLGSITDNKFSYCLSQEPNIPSLLNFGEKVAVSSIGTISTPLEYVPSSSHYHLSLNGMTVAGKRLNFFNPVIGNAGNIILDLGTTLTFLPTYFYTKLESLVATQINLRPFPFKELLPKGQKLCYKSPPSAFKAPPITVHFAGANIVLNTLNTFGLYDGLMCFTFNLDDKVSIFGSIAQTNFPVGIDRQKKVVFFKPTDCTKLQS</sequence>
<comment type="similarity">
    <text evidence="1">Belongs to the peptidase A1 family.</text>
</comment>
<keyword evidence="3" id="KW-0064">Aspartyl protease</keyword>
<proteinExistence type="inferred from homology"/>
<evidence type="ECO:0000259" key="6">
    <source>
        <dbReference type="PROSITE" id="PS51767"/>
    </source>
</evidence>
<dbReference type="CDD" id="cd05476">
    <property type="entry name" value="pepsin_A_like_plant"/>
    <property type="match status" value="1"/>
</dbReference>
<dbReference type="OrthoDB" id="2747330at2759"/>
<reference evidence="8" key="1">
    <citation type="journal article" date="2020" name="Nat. Commun.">
        <title>Genome sequence of the cluster root forming white lupin.</title>
        <authorList>
            <person name="Hufnagel B."/>
            <person name="Marques A."/>
            <person name="Soriano A."/>
            <person name="Marques L."/>
            <person name="Divol F."/>
            <person name="Doumas P."/>
            <person name="Sallet E."/>
            <person name="Mancinotti D."/>
            <person name="Carrere S."/>
            <person name="Marande W."/>
            <person name="Arribat S."/>
            <person name="Keller J."/>
            <person name="Huneau C."/>
            <person name="Blein T."/>
            <person name="Aime D."/>
            <person name="Laguerre M."/>
            <person name="Taylor J."/>
            <person name="Schubert V."/>
            <person name="Nelson M."/>
            <person name="Geu-Flores F."/>
            <person name="Crespi M."/>
            <person name="Gallardo-Guerrero K."/>
            <person name="Delaux P.-M."/>
            <person name="Salse J."/>
            <person name="Berges H."/>
            <person name="Guyot R."/>
            <person name="Gouzy J."/>
            <person name="Peret B."/>
        </authorList>
    </citation>
    <scope>NUCLEOTIDE SEQUENCE [LARGE SCALE GENOMIC DNA]</scope>
    <source>
        <strain evidence="8">cv. Amiga</strain>
    </source>
</reference>
<evidence type="ECO:0000313" key="7">
    <source>
        <dbReference type="EMBL" id="KAE9605468.1"/>
    </source>
</evidence>
<evidence type="ECO:0000256" key="5">
    <source>
        <dbReference type="ARBA" id="ARBA00023180"/>
    </source>
</evidence>
<evidence type="ECO:0000256" key="1">
    <source>
        <dbReference type="ARBA" id="ARBA00007447"/>
    </source>
</evidence>
<feature type="domain" description="Peptidase A1" evidence="6">
    <location>
        <begin position="58"/>
        <end position="386"/>
    </location>
</feature>
<evidence type="ECO:0000256" key="3">
    <source>
        <dbReference type="ARBA" id="ARBA00022750"/>
    </source>
</evidence>
<accession>A0A6A4PVA8</accession>
<protein>
    <submittedName>
        <fullName evidence="7">Putative nepenthesin</fullName>
    </submittedName>
</protein>
<dbReference type="AlphaFoldDB" id="A0A6A4PVA8"/>
<dbReference type="Pfam" id="PF14543">
    <property type="entry name" value="TAXi_N"/>
    <property type="match status" value="1"/>
</dbReference>